<dbReference type="EMBL" id="CAICTM010000168">
    <property type="protein sequence ID" value="CAB9503541.1"/>
    <property type="molecule type" value="Genomic_DNA"/>
</dbReference>
<keyword evidence="5" id="KW-0804">Transcription</keyword>
<evidence type="ECO:0000256" key="3">
    <source>
        <dbReference type="ARBA" id="ARBA00022737"/>
    </source>
</evidence>
<dbReference type="GO" id="GO:0000439">
    <property type="term" value="C:transcription factor TFIIH core complex"/>
    <property type="evidence" value="ECO:0007669"/>
    <property type="project" value="InterPro"/>
</dbReference>
<evidence type="ECO:0000256" key="1">
    <source>
        <dbReference type="ARBA" id="ARBA00004123"/>
    </source>
</evidence>
<evidence type="ECO:0000313" key="9">
    <source>
        <dbReference type="EMBL" id="CAB9503541.1"/>
    </source>
</evidence>
<dbReference type="Pfam" id="PF03909">
    <property type="entry name" value="BSD"/>
    <property type="match status" value="1"/>
</dbReference>
<evidence type="ECO:0000256" key="7">
    <source>
        <dbReference type="SAM" id="MobiDB-lite"/>
    </source>
</evidence>
<dbReference type="Proteomes" id="UP001153069">
    <property type="component" value="Unassembled WGS sequence"/>
</dbReference>
<accession>A0A9N8DJY3</accession>
<feature type="region of interest" description="Disordered" evidence="7">
    <location>
        <begin position="104"/>
        <end position="131"/>
    </location>
</feature>
<dbReference type="PROSITE" id="PS50858">
    <property type="entry name" value="BSD"/>
    <property type="match status" value="1"/>
</dbReference>
<proteinExistence type="inferred from homology"/>
<sequence length="675" mass="74860">MEVDTQHHAAVENTTYHPVLFKKTEGSLMLTGEHFAFHPSSNSSPSLLPFSVVAKHQVSPANYPKPLLKVVLKDGKSLTFQLTDRQVLERIRKDVSSRLRRFHSNNGVVNGSNNSNHSPHGTVSSGKKRTHAELLQRNQRAKGPLVSIDDLDATALAVTRSSLLAANPSLRAQHKFLVEETKTVDEDDFWKTHDNLLQEEYAKICGMARAGTSSLLQSHLPLQGRVTLGVEEMRQIFVMYPAVHKAYEEKVPLELSDEQFWRKYLESEYFHRDRGRLGTAARNHAADASDDKQKAQQAANDQDARAAAVGTDDLFSRYDQKLRESTGGTAAARKTTKGRSTANAKKWGVNLAVGQFDLASTFQTERGKLLEGPRDVHPPNIADDGKGAKVIQKYNRHWAMVLHPEQAVAGSNLMDIARTSVVEVLQDDDDAKASGGVDKEMKRLVGFAMADKEDANHALGVGVDADEDGHDALTLKNVEAYYSGQAQRTEAAKPMTDDDMKRQAVFSQAISTKMKTLAASADGADATATLRQNCFPPAKLGRELLSALTKKMAQDSKTSAATLEAAKTLPEDFKKSLHSYFRRSSELLRHFFGLRRLEKQGNSGSYSKKLARIVEGMETFYREMEEMRKNFPQTETGELQRKMCLPIMDQLDWAFKLHREGTGGGGSGFVTIEEF</sequence>
<keyword evidence="10" id="KW-1185">Reference proteome</keyword>
<dbReference type="Gene3D" id="2.30.29.30">
    <property type="entry name" value="Pleckstrin-homology domain (PH domain)/Phosphotyrosine-binding domain (PTB)"/>
    <property type="match status" value="1"/>
</dbReference>
<evidence type="ECO:0000259" key="8">
    <source>
        <dbReference type="PROSITE" id="PS50858"/>
    </source>
</evidence>
<evidence type="ECO:0000256" key="5">
    <source>
        <dbReference type="ARBA" id="ARBA00023163"/>
    </source>
</evidence>
<evidence type="ECO:0000256" key="6">
    <source>
        <dbReference type="ARBA" id="ARBA00023242"/>
    </source>
</evidence>
<dbReference type="InterPro" id="IPR005607">
    <property type="entry name" value="BSD_dom"/>
</dbReference>
<dbReference type="Pfam" id="PF08567">
    <property type="entry name" value="PH_TFIIH"/>
    <property type="match status" value="1"/>
</dbReference>
<reference evidence="9" key="1">
    <citation type="submission" date="2020-06" db="EMBL/GenBank/DDBJ databases">
        <authorList>
            <consortium name="Plant Systems Biology data submission"/>
        </authorList>
    </citation>
    <scope>NUCLEOTIDE SEQUENCE</scope>
    <source>
        <strain evidence="9">D6</strain>
    </source>
</reference>
<dbReference type="PANTHER" id="PTHR12856">
    <property type="entry name" value="TRANSCRIPTION INITIATION FACTOR IIH-RELATED"/>
    <property type="match status" value="1"/>
</dbReference>
<evidence type="ECO:0000313" key="10">
    <source>
        <dbReference type="Proteomes" id="UP001153069"/>
    </source>
</evidence>
<dbReference type="AlphaFoldDB" id="A0A9N8DJY3"/>
<evidence type="ECO:0000256" key="4">
    <source>
        <dbReference type="ARBA" id="ARBA00023015"/>
    </source>
</evidence>
<organism evidence="9 10">
    <name type="scientific">Seminavis robusta</name>
    <dbReference type="NCBI Taxonomy" id="568900"/>
    <lineage>
        <taxon>Eukaryota</taxon>
        <taxon>Sar</taxon>
        <taxon>Stramenopiles</taxon>
        <taxon>Ochrophyta</taxon>
        <taxon>Bacillariophyta</taxon>
        <taxon>Bacillariophyceae</taxon>
        <taxon>Bacillariophycidae</taxon>
        <taxon>Naviculales</taxon>
        <taxon>Naviculaceae</taxon>
        <taxon>Seminavis</taxon>
    </lineage>
</organism>
<comment type="subcellular location">
    <subcellularLocation>
        <location evidence="1">Nucleus</location>
    </subcellularLocation>
</comment>
<dbReference type="SMART" id="SM00751">
    <property type="entry name" value="BSD"/>
    <property type="match status" value="2"/>
</dbReference>
<dbReference type="SUPFAM" id="SSF50729">
    <property type="entry name" value="PH domain-like"/>
    <property type="match status" value="1"/>
</dbReference>
<dbReference type="GO" id="GO:0006289">
    <property type="term" value="P:nucleotide-excision repair"/>
    <property type="evidence" value="ECO:0007669"/>
    <property type="project" value="InterPro"/>
</dbReference>
<dbReference type="InterPro" id="IPR027079">
    <property type="entry name" value="Tfb1/GTF2H1"/>
</dbReference>
<feature type="compositionally biased region" description="Low complexity" evidence="7">
    <location>
        <begin position="104"/>
        <end position="118"/>
    </location>
</feature>
<gene>
    <name evidence="9" type="ORF">SEMRO_169_G075000.1</name>
</gene>
<comment type="caution">
    <text evidence="9">The sequence shown here is derived from an EMBL/GenBank/DDBJ whole genome shotgun (WGS) entry which is preliminary data.</text>
</comment>
<comment type="similarity">
    <text evidence="2">Belongs to the TFB1 family.</text>
</comment>
<name>A0A9N8DJY3_9STRA</name>
<dbReference type="OrthoDB" id="360521at2759"/>
<protein>
    <submittedName>
        <fullName evidence="9">Transcription factor IIH subunit 1</fullName>
    </submittedName>
</protein>
<keyword evidence="4" id="KW-0805">Transcription regulation</keyword>
<dbReference type="InterPro" id="IPR011993">
    <property type="entry name" value="PH-like_dom_sf"/>
</dbReference>
<feature type="compositionally biased region" description="Basic and acidic residues" evidence="7">
    <location>
        <begin position="284"/>
        <end position="294"/>
    </location>
</feature>
<dbReference type="SUPFAM" id="SSF140383">
    <property type="entry name" value="BSD domain-like"/>
    <property type="match status" value="1"/>
</dbReference>
<evidence type="ECO:0000256" key="2">
    <source>
        <dbReference type="ARBA" id="ARBA00009448"/>
    </source>
</evidence>
<dbReference type="GO" id="GO:0006351">
    <property type="term" value="P:DNA-templated transcription"/>
    <property type="evidence" value="ECO:0007669"/>
    <property type="project" value="InterPro"/>
</dbReference>
<feature type="compositionally biased region" description="Low complexity" evidence="7">
    <location>
        <begin position="295"/>
        <end position="307"/>
    </location>
</feature>
<dbReference type="InterPro" id="IPR035925">
    <property type="entry name" value="BSD_dom_sf"/>
</dbReference>
<keyword evidence="6" id="KW-0539">Nucleus</keyword>
<feature type="domain" description="BSD" evidence="8">
    <location>
        <begin position="231"/>
        <end position="272"/>
    </location>
</feature>
<dbReference type="InterPro" id="IPR013876">
    <property type="entry name" value="TFIIH_BTF_p62_N"/>
</dbReference>
<keyword evidence="3" id="KW-0677">Repeat</keyword>
<feature type="region of interest" description="Disordered" evidence="7">
    <location>
        <begin position="281"/>
        <end position="307"/>
    </location>
</feature>
<dbReference type="CDD" id="cd13229">
    <property type="entry name" value="PH_TFIIH"/>
    <property type="match status" value="1"/>
</dbReference>